<organism evidence="24 25">
    <name type="scientific">Niastella vici</name>
    <dbReference type="NCBI Taxonomy" id="1703345"/>
    <lineage>
        <taxon>Bacteria</taxon>
        <taxon>Pseudomonadati</taxon>
        <taxon>Bacteroidota</taxon>
        <taxon>Chitinophagia</taxon>
        <taxon>Chitinophagales</taxon>
        <taxon>Chitinophagaceae</taxon>
        <taxon>Niastella</taxon>
    </lineage>
</organism>
<dbReference type="InterPro" id="IPR000014">
    <property type="entry name" value="PAS"/>
</dbReference>
<evidence type="ECO:0000259" key="23">
    <source>
        <dbReference type="PROSITE" id="PS50894"/>
    </source>
</evidence>
<keyword evidence="25" id="KW-1185">Reference proteome</keyword>
<evidence type="ECO:0000256" key="10">
    <source>
        <dbReference type="ARBA" id="ARBA00022777"/>
    </source>
</evidence>
<feature type="domain" description="HPt" evidence="23">
    <location>
        <begin position="923"/>
        <end position="1023"/>
    </location>
</feature>
<dbReference type="Gene3D" id="3.40.50.2300">
    <property type="match status" value="1"/>
</dbReference>
<dbReference type="CDD" id="cd00082">
    <property type="entry name" value="HisKA"/>
    <property type="match status" value="1"/>
</dbReference>
<dbReference type="CDD" id="cd16922">
    <property type="entry name" value="HATPase_EvgS-ArcB-TorS-like"/>
    <property type="match status" value="1"/>
</dbReference>
<dbReference type="InterPro" id="IPR001789">
    <property type="entry name" value="Sig_transdc_resp-reg_receiver"/>
</dbReference>
<dbReference type="SMART" id="SM00388">
    <property type="entry name" value="HisKA"/>
    <property type="match status" value="1"/>
</dbReference>
<evidence type="ECO:0000256" key="1">
    <source>
        <dbReference type="ARBA" id="ARBA00000085"/>
    </source>
</evidence>
<dbReference type="Gene3D" id="1.20.120.160">
    <property type="entry name" value="HPT domain"/>
    <property type="match status" value="1"/>
</dbReference>
<evidence type="ECO:0000256" key="5">
    <source>
        <dbReference type="ARBA" id="ARBA00022519"/>
    </source>
</evidence>
<dbReference type="PANTHER" id="PTHR43047">
    <property type="entry name" value="TWO-COMPONENT HISTIDINE PROTEIN KINASE"/>
    <property type="match status" value="1"/>
</dbReference>
<dbReference type="InterPro" id="IPR004358">
    <property type="entry name" value="Sig_transdc_His_kin-like_C"/>
</dbReference>
<dbReference type="InterPro" id="IPR013655">
    <property type="entry name" value="PAS_fold_3"/>
</dbReference>
<keyword evidence="10" id="KW-0418">Kinase</keyword>
<dbReference type="Proteomes" id="UP000192796">
    <property type="component" value="Unassembled WGS sequence"/>
</dbReference>
<dbReference type="FunFam" id="1.10.287.130:FF:000002">
    <property type="entry name" value="Two-component osmosensing histidine kinase"/>
    <property type="match status" value="1"/>
</dbReference>
<dbReference type="Gene3D" id="1.10.287.130">
    <property type="match status" value="1"/>
</dbReference>
<evidence type="ECO:0000256" key="9">
    <source>
        <dbReference type="ARBA" id="ARBA00022741"/>
    </source>
</evidence>
<dbReference type="InterPro" id="IPR013767">
    <property type="entry name" value="PAS_fold"/>
</dbReference>
<dbReference type="PROSITE" id="PS50894">
    <property type="entry name" value="HPT"/>
    <property type="match status" value="1"/>
</dbReference>
<dbReference type="FunFam" id="3.30.565.10:FF:000010">
    <property type="entry name" value="Sensor histidine kinase RcsC"/>
    <property type="match status" value="1"/>
</dbReference>
<comment type="subcellular location">
    <subcellularLocation>
        <location evidence="2">Cell inner membrane</location>
        <topology evidence="2">Multi-pass membrane protein</topology>
    </subcellularLocation>
</comment>
<evidence type="ECO:0000256" key="15">
    <source>
        <dbReference type="ARBA" id="ARBA00064003"/>
    </source>
</evidence>
<dbReference type="PROSITE" id="PS50113">
    <property type="entry name" value="PAC"/>
    <property type="match status" value="2"/>
</dbReference>
<dbReference type="InterPro" id="IPR036097">
    <property type="entry name" value="HisK_dim/P_sf"/>
</dbReference>
<dbReference type="InterPro" id="IPR005467">
    <property type="entry name" value="His_kinase_dom"/>
</dbReference>
<dbReference type="NCBIfam" id="TIGR00229">
    <property type="entry name" value="sensory_box"/>
    <property type="match status" value="2"/>
</dbReference>
<dbReference type="SUPFAM" id="SSF55874">
    <property type="entry name" value="ATPase domain of HSP90 chaperone/DNA topoisomerase II/histidine kinase"/>
    <property type="match status" value="1"/>
</dbReference>
<evidence type="ECO:0000259" key="21">
    <source>
        <dbReference type="PROSITE" id="PS50112"/>
    </source>
</evidence>
<dbReference type="SUPFAM" id="SSF47384">
    <property type="entry name" value="Homodimeric domain of signal transducing histidine kinase"/>
    <property type="match status" value="1"/>
</dbReference>
<dbReference type="InterPro" id="IPR036890">
    <property type="entry name" value="HATPase_C_sf"/>
</dbReference>
<dbReference type="GO" id="GO:0005524">
    <property type="term" value="F:ATP binding"/>
    <property type="evidence" value="ECO:0007669"/>
    <property type="project" value="UniProtKB-KW"/>
</dbReference>
<dbReference type="EC" id="2.7.13.3" evidence="3"/>
<dbReference type="GO" id="GO:0009927">
    <property type="term" value="F:histidine phosphotransfer kinase activity"/>
    <property type="evidence" value="ECO:0007669"/>
    <property type="project" value="TreeGrafter"/>
</dbReference>
<dbReference type="Pfam" id="PF00989">
    <property type="entry name" value="PAS"/>
    <property type="match status" value="1"/>
</dbReference>
<accession>A0A1V9FXK7</accession>
<dbReference type="Pfam" id="PF00072">
    <property type="entry name" value="Response_reg"/>
    <property type="match status" value="1"/>
</dbReference>
<keyword evidence="11" id="KW-0067">ATP-binding</keyword>
<sequence>MSYNCAMSFNKLLERQIKKYLPEDYYLQENLARFIQAVHDSYEEYERDRKLFNHAFACSENEYIQINEKLKKEAKLKHASIKQLKETINKFKGNNNLSYNDSDDLSDVINYLEHELQEKKKADDLLQQSEKRLRLALSTIDDNVWEYHFPTQTMTFAVNEKSILDLDQTVFEGKENLVWWHSILEEDRHIAIETFRRYMNGEITKHCVEYRVKLKDGKTRWILNRGGVISISKSGKPITIIGTLTDIQNYKDIQGELTATANRLTHLLKNLQTGVLLEDENGHVVLTNKKFTEFFGYPGSPETLVGIECTDLYESSTPLFKYPDEFRTTTENHLKNRTPVNTEELKMADGRVLERNYIPLFIDDIYRGHLWTYNDITERKRSEVKLKKQEEKYRSIIANMNLGLIEVDLEENIRYVNQSFCLMSGYEEHELIGQNASTLFVKDEYKDLIEEKNSSRQKGLSDAYEMNVKTKSSDTNWWLVCGAPLYNDKQQHIGSIGIHLDITEQKILQRQLVEAKLIAEKSVHAKDLFLANMSHEIRTPMNAILGMSRQLQKTTLNQQQQSFLEIIGTAAENLLVIINDILDFSKLEAGRVTLEEIGFNMHDLVTNSSRVLKMKAEEKGLQFDVSVAPDVCKVLKGDPFRINQVLMNLLSNSIKFTKRGQVTLQCLLNKDLPGWQKLEIIISDTGKGMDEGYLKNLFNKFSQEDDSIARSYGGTGLGMSIVKQLVELMNGSITVKSKKGEGTQVNIQLSFETGQESDLPKKDNSHVEAHILADKKILLVEDNEMNRVVAETILKQYGATMTEAVNGVEAVDAIRARQYDIVLMDIQMPVMDGLEATRVIRKEIQSNIPIIALTANAVKGEMEKCIQAGMNDYLSKPFDEEDLIRLIAKWLGRETHFGPAKTTAATDTPLYDLAKLKQITRGDEKFIVKMLQVFITETMTGTANLERAFEEKDIKQVKFLAHRMKSSLNNLNIFSAAGIAEKIEKAQWEEQQYPTLAGQILAFKKVIDEVIPLIKTDYPELQY</sequence>
<dbReference type="InterPro" id="IPR003594">
    <property type="entry name" value="HATPase_dom"/>
</dbReference>
<feature type="modified residue" description="Phosphohistidine" evidence="17">
    <location>
        <position position="962"/>
    </location>
</feature>
<dbReference type="SUPFAM" id="SSF52172">
    <property type="entry name" value="CheY-like"/>
    <property type="match status" value="1"/>
</dbReference>
<dbReference type="Pfam" id="PF02518">
    <property type="entry name" value="HATPase_c"/>
    <property type="match status" value="1"/>
</dbReference>
<keyword evidence="14" id="KW-0472">Membrane</keyword>
<dbReference type="CDD" id="cd17546">
    <property type="entry name" value="REC_hyHK_CKI1_RcsC-like"/>
    <property type="match status" value="1"/>
</dbReference>
<dbReference type="GO" id="GO:0000155">
    <property type="term" value="F:phosphorelay sensor kinase activity"/>
    <property type="evidence" value="ECO:0007669"/>
    <property type="project" value="InterPro"/>
</dbReference>
<feature type="domain" description="PAS" evidence="21">
    <location>
        <begin position="389"/>
        <end position="467"/>
    </location>
</feature>
<keyword evidence="7" id="KW-0808">Transferase</keyword>
<dbReference type="SUPFAM" id="SSF55785">
    <property type="entry name" value="PYP-like sensor domain (PAS domain)"/>
    <property type="match status" value="3"/>
</dbReference>
<dbReference type="InterPro" id="IPR008207">
    <property type="entry name" value="Sig_transdc_His_kin_Hpt_dom"/>
</dbReference>
<dbReference type="PRINTS" id="PR00344">
    <property type="entry name" value="BCTRLSENSOR"/>
</dbReference>
<evidence type="ECO:0000313" key="25">
    <source>
        <dbReference type="Proteomes" id="UP000192796"/>
    </source>
</evidence>
<keyword evidence="6 18" id="KW-0597">Phosphoprotein</keyword>
<evidence type="ECO:0000256" key="17">
    <source>
        <dbReference type="PROSITE-ProRule" id="PRU00110"/>
    </source>
</evidence>
<dbReference type="SMART" id="SM00387">
    <property type="entry name" value="HATPase_c"/>
    <property type="match status" value="1"/>
</dbReference>
<dbReference type="CDD" id="cd00130">
    <property type="entry name" value="PAS"/>
    <property type="match status" value="1"/>
</dbReference>
<evidence type="ECO:0000256" key="14">
    <source>
        <dbReference type="ARBA" id="ARBA00023136"/>
    </source>
</evidence>
<dbReference type="PANTHER" id="PTHR43047:SF72">
    <property type="entry name" value="OSMOSENSING HISTIDINE PROTEIN KINASE SLN1"/>
    <property type="match status" value="1"/>
</dbReference>
<proteinExistence type="predicted"/>
<keyword evidence="12" id="KW-1133">Transmembrane helix</keyword>
<keyword evidence="4" id="KW-1003">Cell membrane</keyword>
<feature type="domain" description="PAS" evidence="21">
    <location>
        <begin position="260"/>
        <end position="297"/>
    </location>
</feature>
<comment type="catalytic activity">
    <reaction evidence="1">
        <text>ATP + protein L-histidine = ADP + protein N-phospho-L-histidine.</text>
        <dbReference type="EC" id="2.7.13.3"/>
    </reaction>
</comment>
<feature type="domain" description="Response regulatory" evidence="20">
    <location>
        <begin position="776"/>
        <end position="891"/>
    </location>
</feature>
<evidence type="ECO:0000256" key="3">
    <source>
        <dbReference type="ARBA" id="ARBA00012438"/>
    </source>
</evidence>
<evidence type="ECO:0000256" key="4">
    <source>
        <dbReference type="ARBA" id="ARBA00022475"/>
    </source>
</evidence>
<feature type="domain" description="Histidine kinase" evidence="19">
    <location>
        <begin position="532"/>
        <end position="753"/>
    </location>
</feature>
<evidence type="ECO:0000256" key="12">
    <source>
        <dbReference type="ARBA" id="ARBA00022989"/>
    </source>
</evidence>
<dbReference type="InterPro" id="IPR036641">
    <property type="entry name" value="HPT_dom_sf"/>
</dbReference>
<evidence type="ECO:0000313" key="24">
    <source>
        <dbReference type="EMBL" id="OQP63073.1"/>
    </source>
</evidence>
<evidence type="ECO:0000256" key="13">
    <source>
        <dbReference type="ARBA" id="ARBA00023012"/>
    </source>
</evidence>
<dbReference type="GO" id="GO:0005886">
    <property type="term" value="C:plasma membrane"/>
    <property type="evidence" value="ECO:0007669"/>
    <property type="project" value="UniProtKB-SubCell"/>
</dbReference>
<protein>
    <recommendedName>
        <fullName evidence="16">Sensory/regulatory protein RpfC</fullName>
        <ecNumber evidence="3">2.7.13.3</ecNumber>
    </recommendedName>
</protein>
<feature type="domain" description="PAC" evidence="22">
    <location>
        <begin position="206"/>
        <end position="259"/>
    </location>
</feature>
<dbReference type="SMART" id="SM00091">
    <property type="entry name" value="PAS"/>
    <property type="match status" value="3"/>
</dbReference>
<dbReference type="SUPFAM" id="SSF47226">
    <property type="entry name" value="Histidine-containing phosphotransfer domain, HPT domain"/>
    <property type="match status" value="1"/>
</dbReference>
<keyword evidence="9" id="KW-0547">Nucleotide-binding</keyword>
<dbReference type="GO" id="GO:0006355">
    <property type="term" value="P:regulation of DNA-templated transcription"/>
    <property type="evidence" value="ECO:0007669"/>
    <property type="project" value="InterPro"/>
</dbReference>
<evidence type="ECO:0000256" key="16">
    <source>
        <dbReference type="ARBA" id="ARBA00068150"/>
    </source>
</evidence>
<evidence type="ECO:0000259" key="19">
    <source>
        <dbReference type="PROSITE" id="PS50109"/>
    </source>
</evidence>
<dbReference type="OrthoDB" id="9811889at2"/>
<dbReference type="PROSITE" id="PS50110">
    <property type="entry name" value="RESPONSE_REGULATORY"/>
    <property type="match status" value="1"/>
</dbReference>
<dbReference type="PROSITE" id="PS50109">
    <property type="entry name" value="HIS_KIN"/>
    <property type="match status" value="1"/>
</dbReference>
<feature type="domain" description="PAC" evidence="22">
    <location>
        <begin position="462"/>
        <end position="514"/>
    </location>
</feature>
<dbReference type="InterPro" id="IPR001610">
    <property type="entry name" value="PAC"/>
</dbReference>
<keyword evidence="8" id="KW-0812">Transmembrane</keyword>
<dbReference type="Gene3D" id="3.30.450.20">
    <property type="entry name" value="PAS domain"/>
    <property type="match status" value="3"/>
</dbReference>
<evidence type="ECO:0000259" key="22">
    <source>
        <dbReference type="PROSITE" id="PS50113"/>
    </source>
</evidence>
<dbReference type="PROSITE" id="PS50112">
    <property type="entry name" value="PAS"/>
    <property type="match status" value="2"/>
</dbReference>
<gene>
    <name evidence="24" type="ORF">A3860_03620</name>
</gene>
<reference evidence="24 25" key="1">
    <citation type="submission" date="2016-03" db="EMBL/GenBank/DDBJ databases">
        <title>Niastella vici sp. nov., isolated from farmland soil.</title>
        <authorList>
            <person name="Chen L."/>
            <person name="Wang D."/>
            <person name="Yang S."/>
            <person name="Wang G."/>
        </authorList>
    </citation>
    <scope>NUCLEOTIDE SEQUENCE [LARGE SCALE GENOMIC DNA]</scope>
    <source>
        <strain evidence="24 25">DJ57</strain>
    </source>
</reference>
<dbReference type="Pfam" id="PF01627">
    <property type="entry name" value="Hpt"/>
    <property type="match status" value="1"/>
</dbReference>
<dbReference type="RefSeq" id="WP_081148084.1">
    <property type="nucleotide sequence ID" value="NZ_LVYD01000047.1"/>
</dbReference>
<dbReference type="Pfam" id="PF12860">
    <property type="entry name" value="PAS_7"/>
    <property type="match status" value="1"/>
</dbReference>
<dbReference type="SMART" id="SM00086">
    <property type="entry name" value="PAC"/>
    <property type="match status" value="2"/>
</dbReference>
<comment type="subunit">
    <text evidence="15">At low DSF concentrations, interacts with RpfF.</text>
</comment>
<evidence type="ECO:0000256" key="6">
    <source>
        <dbReference type="ARBA" id="ARBA00022553"/>
    </source>
</evidence>
<evidence type="ECO:0000256" key="18">
    <source>
        <dbReference type="PROSITE-ProRule" id="PRU00169"/>
    </source>
</evidence>
<feature type="modified residue" description="4-aspartylphosphate" evidence="18">
    <location>
        <position position="825"/>
    </location>
</feature>
<dbReference type="STRING" id="1703345.A3860_03620"/>
<dbReference type="AlphaFoldDB" id="A0A1V9FXK7"/>
<dbReference type="Pfam" id="PF08447">
    <property type="entry name" value="PAS_3"/>
    <property type="match status" value="1"/>
</dbReference>
<evidence type="ECO:0000256" key="8">
    <source>
        <dbReference type="ARBA" id="ARBA00022692"/>
    </source>
</evidence>
<dbReference type="EMBL" id="LVYD01000047">
    <property type="protein sequence ID" value="OQP63073.1"/>
    <property type="molecule type" value="Genomic_DNA"/>
</dbReference>
<evidence type="ECO:0000256" key="7">
    <source>
        <dbReference type="ARBA" id="ARBA00022679"/>
    </source>
</evidence>
<keyword evidence="13" id="KW-0902">Two-component regulatory system</keyword>
<name>A0A1V9FXK7_9BACT</name>
<dbReference type="InterPro" id="IPR011006">
    <property type="entry name" value="CheY-like_superfamily"/>
</dbReference>
<evidence type="ECO:0000259" key="20">
    <source>
        <dbReference type="PROSITE" id="PS50110"/>
    </source>
</evidence>
<keyword evidence="5" id="KW-0997">Cell inner membrane</keyword>
<evidence type="ECO:0000256" key="2">
    <source>
        <dbReference type="ARBA" id="ARBA00004429"/>
    </source>
</evidence>
<dbReference type="InterPro" id="IPR035965">
    <property type="entry name" value="PAS-like_dom_sf"/>
</dbReference>
<dbReference type="SMART" id="SM00448">
    <property type="entry name" value="REC"/>
    <property type="match status" value="1"/>
</dbReference>
<dbReference type="Pfam" id="PF00512">
    <property type="entry name" value="HisKA"/>
    <property type="match status" value="1"/>
</dbReference>
<dbReference type="Gene3D" id="3.30.565.10">
    <property type="entry name" value="Histidine kinase-like ATPase, C-terminal domain"/>
    <property type="match status" value="1"/>
</dbReference>
<dbReference type="InterPro" id="IPR000700">
    <property type="entry name" value="PAS-assoc_C"/>
</dbReference>
<evidence type="ECO:0000256" key="11">
    <source>
        <dbReference type="ARBA" id="ARBA00022840"/>
    </source>
</evidence>
<dbReference type="InterPro" id="IPR003661">
    <property type="entry name" value="HisK_dim/P_dom"/>
</dbReference>
<comment type="caution">
    <text evidence="24">The sequence shown here is derived from an EMBL/GenBank/DDBJ whole genome shotgun (WGS) entry which is preliminary data.</text>
</comment>